<evidence type="ECO:0000313" key="1">
    <source>
        <dbReference type="EMBL" id="GLK88089.1"/>
    </source>
</evidence>
<dbReference type="RefSeq" id="WP_271194313.1">
    <property type="nucleotide sequence ID" value="NZ_BSFN01000002.1"/>
</dbReference>
<proteinExistence type="predicted"/>
<comment type="caution">
    <text evidence="1">The sequence shown here is derived from an EMBL/GenBank/DDBJ whole genome shotgun (WGS) entry which is preliminary data.</text>
</comment>
<accession>A0A9W6NDY1</accession>
<organism evidence="1 2">
    <name type="scientific">Pseudomonas turukhanskensis</name>
    <dbReference type="NCBI Taxonomy" id="1806536"/>
    <lineage>
        <taxon>Bacteria</taxon>
        <taxon>Pseudomonadati</taxon>
        <taxon>Pseudomonadota</taxon>
        <taxon>Gammaproteobacteria</taxon>
        <taxon>Pseudomonadales</taxon>
        <taxon>Pseudomonadaceae</taxon>
        <taxon>Pseudomonas</taxon>
    </lineage>
</organism>
<dbReference type="EMBL" id="BSFN01000002">
    <property type="protein sequence ID" value="GLK88089.1"/>
    <property type="molecule type" value="Genomic_DNA"/>
</dbReference>
<dbReference type="AlphaFoldDB" id="A0A9W6NDY1"/>
<protein>
    <submittedName>
        <fullName evidence="1">Uncharacterized protein</fullName>
    </submittedName>
</protein>
<gene>
    <name evidence="1" type="ORF">GCM10017655_11510</name>
</gene>
<reference evidence="1" key="1">
    <citation type="journal article" date="2014" name="Int. J. Syst. Evol. Microbiol.">
        <title>Complete genome sequence of Corynebacterium casei LMG S-19264T (=DSM 44701T), isolated from a smear-ripened cheese.</title>
        <authorList>
            <consortium name="US DOE Joint Genome Institute (JGI-PGF)"/>
            <person name="Walter F."/>
            <person name="Albersmeier A."/>
            <person name="Kalinowski J."/>
            <person name="Ruckert C."/>
        </authorList>
    </citation>
    <scope>NUCLEOTIDE SEQUENCE</scope>
    <source>
        <strain evidence="1">VKM B-2935</strain>
    </source>
</reference>
<sequence>MSLPSNVEFASPLRRAVKSLGLALITLMALAALQPEVPAYLYDLLLVAERALLYSF</sequence>
<keyword evidence="2" id="KW-1185">Reference proteome</keyword>
<reference evidence="1" key="2">
    <citation type="submission" date="2023-01" db="EMBL/GenBank/DDBJ databases">
        <authorList>
            <person name="Sun Q."/>
            <person name="Evtushenko L."/>
        </authorList>
    </citation>
    <scope>NUCLEOTIDE SEQUENCE</scope>
    <source>
        <strain evidence="1">VKM B-2935</strain>
    </source>
</reference>
<dbReference type="Proteomes" id="UP001143328">
    <property type="component" value="Unassembled WGS sequence"/>
</dbReference>
<name>A0A9W6NDY1_9PSED</name>
<evidence type="ECO:0000313" key="2">
    <source>
        <dbReference type="Proteomes" id="UP001143328"/>
    </source>
</evidence>